<organism evidence="1">
    <name type="scientific">Lepeophtheirus salmonis</name>
    <name type="common">Salmon louse</name>
    <name type="synonym">Caligus salmonis</name>
    <dbReference type="NCBI Taxonomy" id="72036"/>
    <lineage>
        <taxon>Eukaryota</taxon>
        <taxon>Metazoa</taxon>
        <taxon>Ecdysozoa</taxon>
        <taxon>Arthropoda</taxon>
        <taxon>Crustacea</taxon>
        <taxon>Multicrustacea</taxon>
        <taxon>Hexanauplia</taxon>
        <taxon>Copepoda</taxon>
        <taxon>Siphonostomatoida</taxon>
        <taxon>Caligidae</taxon>
        <taxon>Lepeophtheirus</taxon>
    </lineage>
</organism>
<name>A0A0K2T6U8_LEPSM</name>
<proteinExistence type="predicted"/>
<dbReference type="EMBL" id="HACA01004164">
    <property type="protein sequence ID" value="CDW21525.1"/>
    <property type="molecule type" value="Transcribed_RNA"/>
</dbReference>
<protein>
    <submittedName>
        <fullName evidence="1">Uncharacterized protein</fullName>
    </submittedName>
</protein>
<evidence type="ECO:0000313" key="1">
    <source>
        <dbReference type="EMBL" id="CDW21525.1"/>
    </source>
</evidence>
<reference evidence="1" key="1">
    <citation type="submission" date="2014-05" db="EMBL/GenBank/DDBJ databases">
        <authorList>
            <person name="Chronopoulou M."/>
        </authorList>
    </citation>
    <scope>NUCLEOTIDE SEQUENCE</scope>
    <source>
        <tissue evidence="1">Whole organism</tissue>
    </source>
</reference>
<dbReference type="AlphaFoldDB" id="A0A0K2T6U8"/>
<sequence>IEFAKLSPRNFFVFLDSRLPLKVVDVVIQLVNLGNEILRPVNDTRNLVLTHSVSRSTDTRFILGSIQ</sequence>
<feature type="non-terminal residue" evidence="1">
    <location>
        <position position="67"/>
    </location>
</feature>
<feature type="non-terminal residue" evidence="1">
    <location>
        <position position="1"/>
    </location>
</feature>
<accession>A0A0K2T6U8</accession>